<dbReference type="EMBL" id="JADKYU010000920">
    <property type="protein sequence ID" value="MBF4985979.1"/>
    <property type="molecule type" value="Genomic_DNA"/>
</dbReference>
<proteinExistence type="predicted"/>
<sequence>MNNDFYRNLLIQHIPIHEVLLDPSLFENVPENWNIIVTDVQNSTAAVSAGNHQLVNLAATGSIVACLNIARENQVMIPFFFGGDGATIIVPDIILKQCLHALILHQENCQSNFNFFLRVDSCKVSDMYTKGATLKITKVKLNDLHTIPVVLGDALQMAEDDVKSKSRKIELSDMPYNLNLKGMECKWDKIAPPVDNNEILTLIINAQSTELQSAVYSDVLSKMEFIYGDVKKRHPITIEKLIMINSLGQLKNEVLMKFSELKWVEVFASAIRSFMARWYLKNNPKGRNYLKELPELTESLMVDGTINTVISGTSKQRELLLYELQKMKEQGLLHYGYYVSKTSVLSCYVTAIDDYHVHFLDGDQGGYTQASKLLKV</sequence>
<evidence type="ECO:0000313" key="2">
    <source>
        <dbReference type="Proteomes" id="UP001194729"/>
    </source>
</evidence>
<protein>
    <submittedName>
        <fullName evidence="1">DUF3095 family protein</fullName>
    </submittedName>
</protein>
<organism evidence="1 2">
    <name type="scientific">Nonlabens mediterrranea</name>
    <dbReference type="NCBI Taxonomy" id="1419947"/>
    <lineage>
        <taxon>Bacteria</taxon>
        <taxon>Pseudomonadati</taxon>
        <taxon>Bacteroidota</taxon>
        <taxon>Flavobacteriia</taxon>
        <taxon>Flavobacteriales</taxon>
        <taxon>Flavobacteriaceae</taxon>
        <taxon>Nonlabens</taxon>
    </lineage>
</organism>
<accession>A0ABS0A9L6</accession>
<gene>
    <name evidence="1" type="ORF">FNJ87_17150</name>
</gene>
<evidence type="ECO:0000313" key="1">
    <source>
        <dbReference type="EMBL" id="MBF4985979.1"/>
    </source>
</evidence>
<name>A0ABS0A9L6_9FLAO</name>
<dbReference type="Pfam" id="PF11294">
    <property type="entry name" value="DUF3095"/>
    <property type="match status" value="1"/>
</dbReference>
<dbReference type="InterPro" id="IPR021445">
    <property type="entry name" value="DUF3095"/>
</dbReference>
<keyword evidence="2" id="KW-1185">Reference proteome</keyword>
<dbReference type="Proteomes" id="UP001194729">
    <property type="component" value="Unassembled WGS sequence"/>
</dbReference>
<comment type="caution">
    <text evidence="1">The sequence shown here is derived from an EMBL/GenBank/DDBJ whole genome shotgun (WGS) entry which is preliminary data.</text>
</comment>
<reference evidence="1 2" key="1">
    <citation type="submission" date="2020-11" db="EMBL/GenBank/DDBJ databases">
        <title>P. mediterranea TC4 genome.</title>
        <authorList>
            <person name="Molmeret M."/>
        </authorList>
    </citation>
    <scope>NUCLEOTIDE SEQUENCE [LARGE SCALE GENOMIC DNA]</scope>
    <source>
        <strain evidence="1 2">TC4</strain>
    </source>
</reference>